<evidence type="ECO:0000256" key="3">
    <source>
        <dbReference type="PROSITE-ProRule" id="PRU00176"/>
    </source>
</evidence>
<dbReference type="PANTHER" id="PTHR48032:SF12">
    <property type="entry name" value="RRM DOMAIN-CONTAINING PROTEIN"/>
    <property type="match status" value="1"/>
</dbReference>
<dbReference type="EMBL" id="JBJUIK010000011">
    <property type="protein sequence ID" value="KAL3514355.1"/>
    <property type="molecule type" value="Genomic_DNA"/>
</dbReference>
<dbReference type="AlphaFoldDB" id="A0ABD2Z4G4"/>
<dbReference type="InterPro" id="IPR000504">
    <property type="entry name" value="RRM_dom"/>
</dbReference>
<dbReference type="Pfam" id="PF00076">
    <property type="entry name" value="RRM_1"/>
    <property type="match status" value="2"/>
</dbReference>
<dbReference type="GO" id="GO:0003723">
    <property type="term" value="F:RNA binding"/>
    <property type="evidence" value="ECO:0007669"/>
    <property type="project" value="UniProtKB-UniRule"/>
</dbReference>
<feature type="region of interest" description="Disordered" evidence="4">
    <location>
        <begin position="83"/>
        <end position="108"/>
    </location>
</feature>
<dbReference type="CDD" id="cd12330">
    <property type="entry name" value="RRM2_Hrp1p"/>
    <property type="match status" value="1"/>
</dbReference>
<protein>
    <recommendedName>
        <fullName evidence="5">RRM domain-containing protein</fullName>
    </recommendedName>
</protein>
<organism evidence="6 7">
    <name type="scientific">Cinchona calisaya</name>
    <dbReference type="NCBI Taxonomy" id="153742"/>
    <lineage>
        <taxon>Eukaryota</taxon>
        <taxon>Viridiplantae</taxon>
        <taxon>Streptophyta</taxon>
        <taxon>Embryophyta</taxon>
        <taxon>Tracheophyta</taxon>
        <taxon>Spermatophyta</taxon>
        <taxon>Magnoliopsida</taxon>
        <taxon>eudicotyledons</taxon>
        <taxon>Gunneridae</taxon>
        <taxon>Pentapetalae</taxon>
        <taxon>asterids</taxon>
        <taxon>lamiids</taxon>
        <taxon>Gentianales</taxon>
        <taxon>Rubiaceae</taxon>
        <taxon>Cinchonoideae</taxon>
        <taxon>Cinchoneae</taxon>
        <taxon>Cinchona</taxon>
    </lineage>
</organism>
<evidence type="ECO:0000256" key="1">
    <source>
        <dbReference type="ARBA" id="ARBA00022737"/>
    </source>
</evidence>
<evidence type="ECO:0000313" key="7">
    <source>
        <dbReference type="Proteomes" id="UP001630127"/>
    </source>
</evidence>
<evidence type="ECO:0000256" key="2">
    <source>
        <dbReference type="ARBA" id="ARBA00022884"/>
    </source>
</evidence>
<name>A0ABD2Z4G4_9GENT</name>
<dbReference type="InterPro" id="IPR035979">
    <property type="entry name" value="RBD_domain_sf"/>
</dbReference>
<evidence type="ECO:0000259" key="5">
    <source>
        <dbReference type="PROSITE" id="PS50102"/>
    </source>
</evidence>
<reference evidence="6 7" key="1">
    <citation type="submission" date="2024-11" db="EMBL/GenBank/DDBJ databases">
        <title>A near-complete genome assembly of Cinchona calisaya.</title>
        <authorList>
            <person name="Lian D.C."/>
            <person name="Zhao X.W."/>
            <person name="Wei L."/>
        </authorList>
    </citation>
    <scope>NUCLEOTIDE SEQUENCE [LARGE SCALE GENOMIC DNA]</scope>
    <source>
        <tissue evidence="6">Nenye</tissue>
    </source>
</reference>
<feature type="domain" description="RRM" evidence="5">
    <location>
        <begin position="8"/>
        <end position="84"/>
    </location>
</feature>
<keyword evidence="7" id="KW-1185">Reference proteome</keyword>
<dbReference type="Gene3D" id="3.30.70.330">
    <property type="match status" value="2"/>
</dbReference>
<proteinExistence type="predicted"/>
<sequence>MEESSEENKLFVGGISWETTEDALREHFAKYGTVLGCVIAKERATGNSRGFAFVSFSDSSAVVLALQDSHQIRGRTVEVKKAIPRGEQHQSNTRSSSRNNRTNGRGDDQFRTKKIFVGGLSANITEEEFKSYFEKFGRITDVVVMHDSVTRRPRGFGFITFASEDAVEEVVQNNFHQLNEKQVEVKRAIPKEGNNNGNGHGGRVDNGGGSTYNPYQQGIYTLYNPMYGILPGYSSFPGYGGVLGYPYGPTVYDGSYPFGGYTGVSSYGVLPMPGPWVGGARLDNAGGSIYTSVYP</sequence>
<keyword evidence="2 3" id="KW-0694">RNA-binding</keyword>
<evidence type="ECO:0000313" key="6">
    <source>
        <dbReference type="EMBL" id="KAL3514355.1"/>
    </source>
</evidence>
<feature type="domain" description="RRM" evidence="5">
    <location>
        <begin position="113"/>
        <end position="190"/>
    </location>
</feature>
<keyword evidence="1" id="KW-0677">Repeat</keyword>
<feature type="compositionally biased region" description="Low complexity" evidence="4">
    <location>
        <begin position="91"/>
        <end position="103"/>
    </location>
</feature>
<gene>
    <name evidence="6" type="ORF">ACH5RR_027072</name>
</gene>
<comment type="caution">
    <text evidence="6">The sequence shown here is derived from an EMBL/GenBank/DDBJ whole genome shotgun (WGS) entry which is preliminary data.</text>
</comment>
<dbReference type="Proteomes" id="UP001630127">
    <property type="component" value="Unassembled WGS sequence"/>
</dbReference>
<accession>A0ABD2Z4G4</accession>
<feature type="compositionally biased region" description="Gly residues" evidence="4">
    <location>
        <begin position="196"/>
        <end position="209"/>
    </location>
</feature>
<dbReference type="SMART" id="SM00360">
    <property type="entry name" value="RRM"/>
    <property type="match status" value="2"/>
</dbReference>
<feature type="region of interest" description="Disordered" evidence="4">
    <location>
        <begin position="190"/>
        <end position="209"/>
    </location>
</feature>
<dbReference type="PROSITE" id="PS50102">
    <property type="entry name" value="RRM"/>
    <property type="match status" value="2"/>
</dbReference>
<dbReference type="InterPro" id="IPR012677">
    <property type="entry name" value="Nucleotide-bd_a/b_plait_sf"/>
</dbReference>
<dbReference type="PANTHER" id="PTHR48032">
    <property type="entry name" value="RNA-BINDING PROTEIN MUSASHI HOMOLOG RBP6"/>
    <property type="match status" value="1"/>
</dbReference>
<dbReference type="FunFam" id="3.30.70.330:FF:000040">
    <property type="entry name" value="Heterogeneous nuclear ribonucleoprotein A2/B1"/>
    <property type="match status" value="1"/>
</dbReference>
<dbReference type="SUPFAM" id="SSF54928">
    <property type="entry name" value="RNA-binding domain, RBD"/>
    <property type="match status" value="2"/>
</dbReference>
<evidence type="ECO:0000256" key="4">
    <source>
        <dbReference type="SAM" id="MobiDB-lite"/>
    </source>
</evidence>